<proteinExistence type="predicted"/>
<sequence length="138" mass="15741">MAVAPLNQVKKVLDYAVTAIPPEKIFMGMPNYAYDWTLPFVRGTSAAQSLGNVAAVDLARQYNTTIQYDDVSQAPYFYYTDSNEAQHVVWFDDARSILAKLTTASEYNLHGVSYWNIMKFFPQNWLVANQIFSIRKVL</sequence>
<evidence type="ECO:0000259" key="1">
    <source>
        <dbReference type="PROSITE" id="PS51910"/>
    </source>
</evidence>
<dbReference type="PANTHER" id="PTHR46066:SF2">
    <property type="entry name" value="CHITINASE DOMAIN-CONTAINING PROTEIN 1"/>
    <property type="match status" value="1"/>
</dbReference>
<dbReference type="GO" id="GO:0005975">
    <property type="term" value="P:carbohydrate metabolic process"/>
    <property type="evidence" value="ECO:0007669"/>
    <property type="project" value="InterPro"/>
</dbReference>
<gene>
    <name evidence="2" type="ORF">SAMN05661086_02526</name>
</gene>
<dbReference type="Gene3D" id="3.20.20.80">
    <property type="entry name" value="Glycosidases"/>
    <property type="match status" value="1"/>
</dbReference>
<keyword evidence="2" id="KW-0378">Hydrolase</keyword>
<dbReference type="Proteomes" id="UP000199659">
    <property type="component" value="Unassembled WGS sequence"/>
</dbReference>
<evidence type="ECO:0000313" key="2">
    <source>
        <dbReference type="EMBL" id="SFR92226.1"/>
    </source>
</evidence>
<dbReference type="SUPFAM" id="SSF51445">
    <property type="entry name" value="(Trans)glycosidases"/>
    <property type="match status" value="1"/>
</dbReference>
<organism evidence="2 3">
    <name type="scientific">Anaeromicropila populeti</name>
    <dbReference type="NCBI Taxonomy" id="37658"/>
    <lineage>
        <taxon>Bacteria</taxon>
        <taxon>Bacillati</taxon>
        <taxon>Bacillota</taxon>
        <taxon>Clostridia</taxon>
        <taxon>Lachnospirales</taxon>
        <taxon>Lachnospiraceae</taxon>
        <taxon>Anaeromicropila</taxon>
    </lineage>
</organism>
<dbReference type="AlphaFoldDB" id="A0A1I6KLZ9"/>
<dbReference type="GO" id="GO:0016787">
    <property type="term" value="F:hydrolase activity"/>
    <property type="evidence" value="ECO:0007669"/>
    <property type="project" value="UniProtKB-KW"/>
</dbReference>
<feature type="domain" description="GH18" evidence="1">
    <location>
        <begin position="1"/>
        <end position="138"/>
    </location>
</feature>
<dbReference type="PANTHER" id="PTHR46066">
    <property type="entry name" value="CHITINASE DOMAIN-CONTAINING PROTEIN 1 FAMILY MEMBER"/>
    <property type="match status" value="1"/>
</dbReference>
<name>A0A1I6KLZ9_9FIRM</name>
<evidence type="ECO:0000313" key="3">
    <source>
        <dbReference type="Proteomes" id="UP000199659"/>
    </source>
</evidence>
<dbReference type="InterPro" id="IPR001223">
    <property type="entry name" value="Glyco_hydro18_cat"/>
</dbReference>
<dbReference type="EMBL" id="FOYZ01000009">
    <property type="protein sequence ID" value="SFR92226.1"/>
    <property type="molecule type" value="Genomic_DNA"/>
</dbReference>
<dbReference type="InterPro" id="IPR029070">
    <property type="entry name" value="Chitinase_insertion_sf"/>
</dbReference>
<dbReference type="GO" id="GO:0012505">
    <property type="term" value="C:endomembrane system"/>
    <property type="evidence" value="ECO:0007669"/>
    <property type="project" value="TreeGrafter"/>
</dbReference>
<accession>A0A1I6KLZ9</accession>
<keyword evidence="3" id="KW-1185">Reference proteome</keyword>
<dbReference type="Gene3D" id="3.10.50.10">
    <property type="match status" value="1"/>
</dbReference>
<dbReference type="OrthoDB" id="9769314at2"/>
<dbReference type="Pfam" id="PF00704">
    <property type="entry name" value="Glyco_hydro_18"/>
    <property type="match status" value="1"/>
</dbReference>
<dbReference type="InterPro" id="IPR017853">
    <property type="entry name" value="GH"/>
</dbReference>
<dbReference type="PROSITE" id="PS51910">
    <property type="entry name" value="GH18_2"/>
    <property type="match status" value="1"/>
</dbReference>
<dbReference type="STRING" id="37658.SAMN05661086_02526"/>
<dbReference type="GO" id="GO:0070492">
    <property type="term" value="F:oligosaccharide binding"/>
    <property type="evidence" value="ECO:0007669"/>
    <property type="project" value="TreeGrafter"/>
</dbReference>
<protein>
    <submittedName>
        <fullName evidence="2">Glycosyl hydrolases family 18</fullName>
    </submittedName>
</protein>
<dbReference type="RefSeq" id="WP_092561317.1">
    <property type="nucleotide sequence ID" value="NZ_FOYZ01000009.1"/>
</dbReference>
<reference evidence="2 3" key="1">
    <citation type="submission" date="2016-10" db="EMBL/GenBank/DDBJ databases">
        <authorList>
            <person name="de Groot N.N."/>
        </authorList>
    </citation>
    <scope>NUCLEOTIDE SEQUENCE [LARGE SCALE GENOMIC DNA]</scope>
    <source>
        <strain evidence="2 3">743A</strain>
    </source>
</reference>